<gene>
    <name evidence="1" type="ORF">EV700_0192</name>
</gene>
<sequence length="494" mass="55319">MVHNSELKSYAMHEANEIADGDSTYLAAIENKEVGGFVAGTLVHTDKGLVSIENIQVGDMVLSKPEGLFGKPLFKSVVKKFAYEDNPIWVVFAINTNTLKIDCLISAYNQRFWVDGIGWIPAEFVRPNNFLKYADEDSTCFVIKSEPLYKAIVNNEARVWMFVDRSVDAGVFIDINSSDPGAPYAKYFLESEQGSGSLPFDDGYIQAYEKHTAKVYDFEISQYNTYYVGDYGVLVSSSSGYESEPVNIKFHQSYEEGCECQQEERNNTVADCDADHDESNCCAVAEKRVGGFVAGTLVHTDKGLVSIEIIQPGDMVLSKPESDVGEISFKPILKIFKYTDKPLWAIFAINCKTESMECIISAYSHQFWVNESGWMAAEKICTGKYLGCIDAGDECFVLKSEPLYNSVVGDEVRAWMFVDRSVDEGVYIRFDANDPGEMYKKYFFSSNQTWGNLPGADDSVYKNETYKSTIFDLEVGDNGAYYVGVDGFFVHNKN</sequence>
<dbReference type="Gene3D" id="2.170.16.10">
    <property type="entry name" value="Hedgehog/Intein (Hint) domain"/>
    <property type="match status" value="2"/>
</dbReference>
<dbReference type="SUPFAM" id="SSF51294">
    <property type="entry name" value="Hedgehog/intein (Hint) domain"/>
    <property type="match status" value="2"/>
</dbReference>
<proteinExistence type="predicted"/>
<comment type="caution">
    <text evidence="1">The sequence shown here is derived from an EMBL/GenBank/DDBJ whole genome shotgun (WGS) entry which is preliminary data.</text>
</comment>
<dbReference type="OrthoDB" id="2666939at2"/>
<evidence type="ECO:0000313" key="1">
    <source>
        <dbReference type="EMBL" id="RZU47238.1"/>
    </source>
</evidence>
<reference evidence="1 2" key="1">
    <citation type="submission" date="2019-02" db="EMBL/GenBank/DDBJ databases">
        <title>Genomic Encyclopedia of Type Strains, Phase IV (KMG-IV): sequencing the most valuable type-strain genomes for metagenomic binning, comparative biology and taxonomic classification.</title>
        <authorList>
            <person name="Goeker M."/>
        </authorList>
    </citation>
    <scope>NUCLEOTIDE SEQUENCE [LARGE SCALE GENOMIC DNA]</scope>
    <source>
        <strain evidence="1 2">DSM 105135</strain>
    </source>
</reference>
<dbReference type="AlphaFoldDB" id="A0A4Q7Z9P1"/>
<evidence type="ECO:0000313" key="2">
    <source>
        <dbReference type="Proteomes" id="UP000292423"/>
    </source>
</evidence>
<dbReference type="Pfam" id="PF07591">
    <property type="entry name" value="PT-HINT"/>
    <property type="match status" value="1"/>
</dbReference>
<keyword evidence="2" id="KW-1185">Reference proteome</keyword>
<dbReference type="EMBL" id="SHKX01000010">
    <property type="protein sequence ID" value="RZU47238.1"/>
    <property type="molecule type" value="Genomic_DNA"/>
</dbReference>
<dbReference type="RefSeq" id="WP_130410494.1">
    <property type="nucleotide sequence ID" value="NZ_SHKX01000010.1"/>
</dbReference>
<protein>
    <submittedName>
        <fullName evidence="1">Pretoxin HINT domain-containing protein</fullName>
    </submittedName>
</protein>
<accession>A0A4Q7Z9P1</accession>
<name>A0A4Q7Z9P1_9GAMM</name>
<organism evidence="1 2">
    <name type="scientific">Fluviicoccus keumensis</name>
    <dbReference type="NCBI Taxonomy" id="1435465"/>
    <lineage>
        <taxon>Bacteria</taxon>
        <taxon>Pseudomonadati</taxon>
        <taxon>Pseudomonadota</taxon>
        <taxon>Gammaproteobacteria</taxon>
        <taxon>Moraxellales</taxon>
        <taxon>Moraxellaceae</taxon>
        <taxon>Fluviicoccus</taxon>
    </lineage>
</organism>
<dbReference type="InterPro" id="IPR036844">
    <property type="entry name" value="Hint_dom_sf"/>
</dbReference>
<dbReference type="Proteomes" id="UP000292423">
    <property type="component" value="Unassembled WGS sequence"/>
</dbReference>